<accession>A0A9D1YV93</accession>
<dbReference type="PANTHER" id="PTHR13887:SF41">
    <property type="entry name" value="THIOREDOXIN SUPERFAMILY PROTEIN"/>
    <property type="match status" value="1"/>
</dbReference>
<dbReference type="PANTHER" id="PTHR13887">
    <property type="entry name" value="GLUTATHIONE S-TRANSFERASE KAPPA"/>
    <property type="match status" value="1"/>
</dbReference>
<reference evidence="2" key="1">
    <citation type="journal article" date="2021" name="PeerJ">
        <title>Extensive microbial diversity within the chicken gut microbiome revealed by metagenomics and culture.</title>
        <authorList>
            <person name="Gilroy R."/>
            <person name="Ravi A."/>
            <person name="Getino M."/>
            <person name="Pursley I."/>
            <person name="Horton D.L."/>
            <person name="Alikhan N.F."/>
            <person name="Baker D."/>
            <person name="Gharbi K."/>
            <person name="Hall N."/>
            <person name="Watson M."/>
            <person name="Adriaenssens E.M."/>
            <person name="Foster-Nyarko E."/>
            <person name="Jarju S."/>
            <person name="Secka A."/>
            <person name="Antonio M."/>
            <person name="Oren A."/>
            <person name="Chaudhuri R.R."/>
            <person name="La Ragione R."/>
            <person name="Hildebrand F."/>
            <person name="Pallen M.J."/>
        </authorList>
    </citation>
    <scope>NUCLEOTIDE SEQUENCE</scope>
    <source>
        <strain evidence="2">ChiGjej1B1-98</strain>
    </source>
</reference>
<gene>
    <name evidence="2" type="ORF">H9830_05785</name>
</gene>
<dbReference type="AlphaFoldDB" id="A0A9D1YV93"/>
<proteinExistence type="predicted"/>
<sequence>MAEQGEQQITIDLWTDVVCPWCYVGEGRLEEAIRAEELEDRVRIRVHSFELDSNAPVYSADAKSNIEHLRAKFSKGEEDVRAMEQHIAGLASEIGREYAVERPVANTRAIHRVAQSLRERGATEEFFFALQRDYFTGAVNPFEDDAILDAAERAGLDRAAAREILRDPDRHDDDVDRDVTRAQAMGASGVPFTVFNNKYAAPGALPVDTYRQALRQLVAELDAPETSGSEA</sequence>
<dbReference type="Gene3D" id="3.40.30.10">
    <property type="entry name" value="Glutaredoxin"/>
    <property type="match status" value="1"/>
</dbReference>
<dbReference type="Pfam" id="PF01323">
    <property type="entry name" value="DSBA"/>
    <property type="match status" value="1"/>
</dbReference>
<evidence type="ECO:0000259" key="1">
    <source>
        <dbReference type="Pfam" id="PF01323"/>
    </source>
</evidence>
<evidence type="ECO:0000313" key="3">
    <source>
        <dbReference type="Proteomes" id="UP000824005"/>
    </source>
</evidence>
<dbReference type="EMBL" id="DXDC01000168">
    <property type="protein sequence ID" value="HIY65772.1"/>
    <property type="molecule type" value="Genomic_DNA"/>
</dbReference>
<feature type="domain" description="DSBA-like thioredoxin" evidence="1">
    <location>
        <begin position="10"/>
        <end position="214"/>
    </location>
</feature>
<dbReference type="GO" id="GO:0016491">
    <property type="term" value="F:oxidoreductase activity"/>
    <property type="evidence" value="ECO:0007669"/>
    <property type="project" value="InterPro"/>
</dbReference>
<dbReference type="InterPro" id="IPR001853">
    <property type="entry name" value="DSBA-like_thioredoxin_dom"/>
</dbReference>
<organism evidence="2 3">
    <name type="scientific">Candidatus Agrococcus pullicola</name>
    <dbReference type="NCBI Taxonomy" id="2838429"/>
    <lineage>
        <taxon>Bacteria</taxon>
        <taxon>Bacillati</taxon>
        <taxon>Actinomycetota</taxon>
        <taxon>Actinomycetes</taxon>
        <taxon>Micrococcales</taxon>
        <taxon>Microbacteriaceae</taxon>
        <taxon>Agrococcus</taxon>
    </lineage>
</organism>
<dbReference type="InterPro" id="IPR036249">
    <property type="entry name" value="Thioredoxin-like_sf"/>
</dbReference>
<reference evidence="2" key="2">
    <citation type="submission" date="2021-04" db="EMBL/GenBank/DDBJ databases">
        <authorList>
            <person name="Gilroy R."/>
        </authorList>
    </citation>
    <scope>NUCLEOTIDE SEQUENCE</scope>
    <source>
        <strain evidence="2">ChiGjej1B1-98</strain>
    </source>
</reference>
<dbReference type="SUPFAM" id="SSF52833">
    <property type="entry name" value="Thioredoxin-like"/>
    <property type="match status" value="1"/>
</dbReference>
<comment type="caution">
    <text evidence="2">The sequence shown here is derived from an EMBL/GenBank/DDBJ whole genome shotgun (WGS) entry which is preliminary data.</text>
</comment>
<dbReference type="Proteomes" id="UP000824005">
    <property type="component" value="Unassembled WGS sequence"/>
</dbReference>
<evidence type="ECO:0000313" key="2">
    <source>
        <dbReference type="EMBL" id="HIY65772.1"/>
    </source>
</evidence>
<name>A0A9D1YV93_9MICO</name>
<protein>
    <submittedName>
        <fullName evidence="2">DsbA family oxidoreductase</fullName>
    </submittedName>
</protein>
<dbReference type="CDD" id="cd03024">
    <property type="entry name" value="DsbA_FrnE"/>
    <property type="match status" value="1"/>
</dbReference>